<dbReference type="RefSeq" id="WP_330074621.1">
    <property type="nucleotide sequence ID" value="NZ_JAZDQJ010000010.1"/>
</dbReference>
<dbReference type="Proteomes" id="UP001335100">
    <property type="component" value="Unassembled WGS sequence"/>
</dbReference>
<name>A0ABU7HQK2_9PSED</name>
<sequence length="83" mass="9443">MQIQPGVYRHYKGPEYRVFGVARHSESEEWVVFYQALYGEFGLWVRPLSMFLESVEVDGEQVPRFALVEAEATLFSRPSGAGG</sequence>
<dbReference type="InterPro" id="IPR037135">
    <property type="entry name" value="DUF1653-like_dom_sf"/>
</dbReference>
<gene>
    <name evidence="2" type="ORF">V0R50_11245</name>
</gene>
<accession>A0ABU7HQK2</accession>
<dbReference type="Pfam" id="PF07866">
    <property type="entry name" value="DUF1653"/>
    <property type="match status" value="1"/>
</dbReference>
<keyword evidence="3" id="KW-1185">Reference proteome</keyword>
<dbReference type="EMBL" id="JAZDQJ010000010">
    <property type="protein sequence ID" value="MEE1933797.1"/>
    <property type="molecule type" value="Genomic_DNA"/>
</dbReference>
<evidence type="ECO:0000313" key="3">
    <source>
        <dbReference type="Proteomes" id="UP001335100"/>
    </source>
</evidence>
<feature type="domain" description="DUF1653" evidence="1">
    <location>
        <begin position="6"/>
        <end position="66"/>
    </location>
</feature>
<evidence type="ECO:0000313" key="2">
    <source>
        <dbReference type="EMBL" id="MEE1933797.1"/>
    </source>
</evidence>
<protein>
    <submittedName>
        <fullName evidence="2">DUF1653 domain-containing protein</fullName>
    </submittedName>
</protein>
<proteinExistence type="predicted"/>
<dbReference type="InterPro" id="IPR023387">
    <property type="entry name" value="DUF1653-like_dom"/>
</dbReference>
<reference evidence="2 3" key="1">
    <citation type="submission" date="2024-01" db="EMBL/GenBank/DDBJ databases">
        <title>Unpublished Manusciprt.</title>
        <authorList>
            <person name="Duman M."/>
            <person name="Valdes E.G."/>
            <person name="Ajmi N."/>
            <person name="Altun S."/>
            <person name="Saticioglu I.B."/>
        </authorList>
    </citation>
    <scope>NUCLEOTIDE SEQUENCE [LARGE SCALE GENOMIC DNA]</scope>
    <source>
        <strain evidence="2 3">148P</strain>
    </source>
</reference>
<organism evidence="2 3">
    <name type="scientific">Pseudomonas ulcerans</name>
    <dbReference type="NCBI Taxonomy" id="3115852"/>
    <lineage>
        <taxon>Bacteria</taxon>
        <taxon>Pseudomonadati</taxon>
        <taxon>Pseudomonadota</taxon>
        <taxon>Gammaproteobacteria</taxon>
        <taxon>Pseudomonadales</taxon>
        <taxon>Pseudomonadaceae</taxon>
        <taxon>Pseudomonas</taxon>
    </lineage>
</organism>
<evidence type="ECO:0000259" key="1">
    <source>
        <dbReference type="Pfam" id="PF07866"/>
    </source>
</evidence>
<comment type="caution">
    <text evidence="2">The sequence shown here is derived from an EMBL/GenBank/DDBJ whole genome shotgun (WGS) entry which is preliminary data.</text>
</comment>
<dbReference type="Gene3D" id="2.30.30.320">
    <property type="entry name" value="DUF1653-like domain"/>
    <property type="match status" value="1"/>
</dbReference>